<reference evidence="2" key="1">
    <citation type="submission" date="2024-10" db="EMBL/GenBank/DDBJ databases">
        <authorList>
            <person name="Ryan C."/>
        </authorList>
    </citation>
    <scope>NUCLEOTIDE SEQUENCE [LARGE SCALE GENOMIC DNA]</scope>
</reference>
<dbReference type="AlphaFoldDB" id="A0ABC9FN63"/>
<name>A0ABC9FN63_9POAL</name>
<sequence>MAPATALLDELAEEILLRFPADDPACLVRAALACKRSRRLVADPGFRRRFREFHGAPPVLGVFRNTISVCSIGGRRNIGGGGLVTYGFGGRARAQPSAVARFVPTSSCLAGARWREWRVVDARHGRALLYKRRQSWDSDDRLVVWDPVTGEKRELPAIPGSPFEIKDPFSWNAAVLCAAAGCNHLDCHRKPFAVVFVAIVRTVMFDCFYSSEAGRWSQPAAHCAQQTDDRLKLEPSVLVGNVLYFMLQSRAKILNYSISTREMGVIDLPTVCFSERRIVFMAIEDGGGLGFATVRDSKLCLWSMEVGSDGDAGWAQRGVIDLKKLLPNSAFSSPLPDVVGFADGIGVIFLQTNDGVITIDLKSSRVTRVPKISGGSSIFPYMSFYYPALGAPAASTGGDGPGTGASSVSKA</sequence>
<evidence type="ECO:0000313" key="3">
    <source>
        <dbReference type="Proteomes" id="UP001497457"/>
    </source>
</evidence>
<dbReference type="SUPFAM" id="SSF81383">
    <property type="entry name" value="F-box domain"/>
    <property type="match status" value="1"/>
</dbReference>
<gene>
    <name evidence="2" type="ORF">URODEC1_LOCUS106851</name>
</gene>
<feature type="domain" description="F-box protein AT5G49610-like beta-propeller" evidence="1">
    <location>
        <begin position="119"/>
        <end position="387"/>
    </location>
</feature>
<dbReference type="PANTHER" id="PTHR32133">
    <property type="entry name" value="OS07G0120400 PROTEIN"/>
    <property type="match status" value="1"/>
</dbReference>
<dbReference type="InterPro" id="IPR056594">
    <property type="entry name" value="AT5G49610-like_b-prop"/>
</dbReference>
<dbReference type="Proteomes" id="UP001497457">
    <property type="component" value="Chromosome 7b"/>
</dbReference>
<protein>
    <recommendedName>
        <fullName evidence="1">F-box protein AT5G49610-like beta-propeller domain-containing protein</fullName>
    </recommendedName>
</protein>
<accession>A0ABC9FN63</accession>
<dbReference type="Pfam" id="PF23635">
    <property type="entry name" value="Beta-prop_AT5G49610-like"/>
    <property type="match status" value="1"/>
</dbReference>
<keyword evidence="3" id="KW-1185">Reference proteome</keyword>
<evidence type="ECO:0000259" key="1">
    <source>
        <dbReference type="Pfam" id="PF23635"/>
    </source>
</evidence>
<evidence type="ECO:0000313" key="2">
    <source>
        <dbReference type="EMBL" id="CAL5077868.1"/>
    </source>
</evidence>
<dbReference type="InterPro" id="IPR036047">
    <property type="entry name" value="F-box-like_dom_sf"/>
</dbReference>
<proteinExistence type="predicted"/>
<dbReference type="EMBL" id="OZ075117">
    <property type="protein sequence ID" value="CAL5077868.1"/>
    <property type="molecule type" value="Genomic_DNA"/>
</dbReference>
<dbReference type="PANTHER" id="PTHR32133:SF386">
    <property type="entry name" value="F-BOX DOMAIN-CONTAINING PROTEIN"/>
    <property type="match status" value="1"/>
</dbReference>
<organism evidence="2 3">
    <name type="scientific">Urochloa decumbens</name>
    <dbReference type="NCBI Taxonomy" id="240449"/>
    <lineage>
        <taxon>Eukaryota</taxon>
        <taxon>Viridiplantae</taxon>
        <taxon>Streptophyta</taxon>
        <taxon>Embryophyta</taxon>
        <taxon>Tracheophyta</taxon>
        <taxon>Spermatophyta</taxon>
        <taxon>Magnoliopsida</taxon>
        <taxon>Liliopsida</taxon>
        <taxon>Poales</taxon>
        <taxon>Poaceae</taxon>
        <taxon>PACMAD clade</taxon>
        <taxon>Panicoideae</taxon>
        <taxon>Panicodae</taxon>
        <taxon>Paniceae</taxon>
        <taxon>Melinidinae</taxon>
        <taxon>Urochloa</taxon>
    </lineage>
</organism>